<dbReference type="AlphaFoldDB" id="A0AAJ5WXY3"/>
<protein>
    <submittedName>
        <fullName evidence="2">IPT/TIG domain-containing protein</fullName>
    </submittedName>
</protein>
<dbReference type="EMBL" id="CP119311">
    <property type="protein sequence ID" value="WEK36345.1"/>
    <property type="molecule type" value="Genomic_DNA"/>
</dbReference>
<dbReference type="InterPro" id="IPR002909">
    <property type="entry name" value="IPT_dom"/>
</dbReference>
<evidence type="ECO:0000313" key="2">
    <source>
        <dbReference type="EMBL" id="WEK36345.1"/>
    </source>
</evidence>
<dbReference type="CDD" id="cd00603">
    <property type="entry name" value="IPT_PCSR"/>
    <property type="match status" value="1"/>
</dbReference>
<dbReference type="InterPro" id="IPR014756">
    <property type="entry name" value="Ig_E-set"/>
</dbReference>
<proteinExistence type="predicted"/>
<dbReference type="SUPFAM" id="SSF81296">
    <property type="entry name" value="E set domains"/>
    <property type="match status" value="2"/>
</dbReference>
<dbReference type="Proteomes" id="UP001220610">
    <property type="component" value="Chromosome"/>
</dbReference>
<gene>
    <name evidence="2" type="ORF">P0Y53_02430</name>
</gene>
<feature type="domain" description="IPT/TIG" evidence="1">
    <location>
        <begin position="34"/>
        <end position="104"/>
    </location>
</feature>
<organism evidence="2 3">
    <name type="scientific">Candidatus Pseudobacter hemicellulosilyticus</name>
    <dbReference type="NCBI Taxonomy" id="3121375"/>
    <lineage>
        <taxon>Bacteria</taxon>
        <taxon>Pseudomonadati</taxon>
        <taxon>Bacteroidota</taxon>
        <taxon>Chitinophagia</taxon>
        <taxon>Chitinophagales</taxon>
        <taxon>Chitinophagaceae</taxon>
        <taxon>Pseudobacter</taxon>
    </lineage>
</organism>
<dbReference type="Gene3D" id="2.60.40.10">
    <property type="entry name" value="Immunoglobulins"/>
    <property type="match status" value="2"/>
</dbReference>
<reference evidence="2" key="1">
    <citation type="submission" date="2023-03" db="EMBL/GenBank/DDBJ databases">
        <title>Andean soil-derived lignocellulolytic bacterial consortium as a source of novel taxa and putative plastic-active enzymes.</title>
        <authorList>
            <person name="Diaz-Garcia L."/>
            <person name="Chuvochina M."/>
            <person name="Feuerriegel G."/>
            <person name="Bunk B."/>
            <person name="Sproer C."/>
            <person name="Streit W.R."/>
            <person name="Rodriguez L.M."/>
            <person name="Overmann J."/>
            <person name="Jimenez D.J."/>
        </authorList>
    </citation>
    <scope>NUCLEOTIDE SEQUENCE</scope>
    <source>
        <strain evidence="2">MAG 7</strain>
    </source>
</reference>
<dbReference type="InterPro" id="IPR013783">
    <property type="entry name" value="Ig-like_fold"/>
</dbReference>
<name>A0AAJ5WXY3_9BACT</name>
<accession>A0AAJ5WXY3</accession>
<dbReference type="PROSITE" id="PS51257">
    <property type="entry name" value="PROKAR_LIPOPROTEIN"/>
    <property type="match status" value="1"/>
</dbReference>
<evidence type="ECO:0000313" key="3">
    <source>
        <dbReference type="Proteomes" id="UP001220610"/>
    </source>
</evidence>
<dbReference type="Pfam" id="PF01833">
    <property type="entry name" value="TIG"/>
    <property type="match status" value="1"/>
</dbReference>
<sequence length="383" mass="42058">MKSTILFLAVGLLTLTACEKEQHDEAAVLSVEQPVISKVDRSIVQAGDTIVITGTALQQEDRSTELSVSGRPAKIVTISADKITALVPDNAFTGKVMITISGGRQFAVGYGPELNVKGTPRIISYSPVYAFEGDEVTLVVNNFSADNADNSIYLDGRKVEIVYNNKVDTLKVLIPAGASNAVFEWSTYGGPAFKSASPYLVRKKDYPVSSILEWVDLDPAFTLNKVAMNHPNTINFKPAYEPLEPYLKGGKSGAIFLADNEGFAAINVFNEADLINKNILLNAFWMPNRYLAAILPGFGGPETLVEGKQETALNQQIVLPNESWASPDKKNYVQLSKVGEDWTIQALTYWGPLGNKQKIRYIRQIGQMHLYQITGVLHFDSDY</sequence>
<evidence type="ECO:0000259" key="1">
    <source>
        <dbReference type="Pfam" id="PF01833"/>
    </source>
</evidence>